<dbReference type="SMART" id="SM00065">
    <property type="entry name" value="GAF"/>
    <property type="match status" value="1"/>
</dbReference>
<dbReference type="Pfam" id="PF13487">
    <property type="entry name" value="HD_5"/>
    <property type="match status" value="1"/>
</dbReference>
<dbReference type="OrthoDB" id="9769359at2"/>
<dbReference type="RefSeq" id="WP_013705391.1">
    <property type="nucleotide sequence ID" value="NC_015388.1"/>
</dbReference>
<dbReference type="KEGG" id="dao:Desac_0388"/>
<dbReference type="PROSITE" id="PS51832">
    <property type="entry name" value="HD_GYP"/>
    <property type="match status" value="1"/>
</dbReference>
<dbReference type="InterPro" id="IPR037522">
    <property type="entry name" value="HD_GYP_dom"/>
</dbReference>
<sequence>MLGSCSPQRYLLEKQKLIEISIALTSETDLNRLLTKIITELRRLTAAEGGSLYLTDRDKLKFEVAQNEALARRFGSDLRCLKYHEIPINQKSIAGYVALTGKTLNLKDVYQIPDNPPYRFDSSFDRRNGYTTKSMLAAPLRDQQGEVVGVIQLVNVLSDSGQILSFSPEDEGLVLALASQAAVAINNVRLLAAIRELFEALMIYSVSAIDARSPHTAGHSRRVAAYSMALAHAVNNCQEGPLAAVSFNELELEELRFSAWLHDIGKIGVRDALLEKKQKLTTDQMEVIRWRFYLARMQAASALEAAELEQDFAFLEQLNRSNHLPAEAAGRLIALAQKTISLNPDVGHLRLTGPGVQNLRQPLLSPPELMALSVQHGNLTPGEYAEIQQHVLHTLHILEKIPFRKHLSQVPRLAASHHERLNGSGYPFQLTASELSYQSRILAIADIFDALTSLDRPYRTADDLEKSLAILKEEVDRGRLDHDLVDLFISGRVYEGVIAEENQA</sequence>
<accession>F2NET8</accession>
<dbReference type="Gene3D" id="3.30.450.40">
    <property type="match status" value="1"/>
</dbReference>
<organism evidence="2 3">
    <name type="scientific">Desulfobacca acetoxidans (strain ATCC 700848 / DSM 11109 / ASRB2)</name>
    <dbReference type="NCBI Taxonomy" id="880072"/>
    <lineage>
        <taxon>Bacteria</taxon>
        <taxon>Pseudomonadati</taxon>
        <taxon>Thermodesulfobacteriota</taxon>
        <taxon>Desulfobaccia</taxon>
        <taxon>Desulfobaccales</taxon>
        <taxon>Desulfobaccaceae</taxon>
        <taxon>Desulfobacca</taxon>
    </lineage>
</organism>
<dbReference type="eggNOG" id="COG2203">
    <property type="taxonomic scope" value="Bacteria"/>
</dbReference>
<dbReference type="PANTHER" id="PTHR43155:SF2">
    <property type="entry name" value="CYCLIC DI-GMP PHOSPHODIESTERASE PA4108"/>
    <property type="match status" value="1"/>
</dbReference>
<dbReference type="SUPFAM" id="SSF109604">
    <property type="entry name" value="HD-domain/PDEase-like"/>
    <property type="match status" value="2"/>
</dbReference>
<reference evidence="3" key="2">
    <citation type="submission" date="2011-03" db="EMBL/GenBank/DDBJ databases">
        <title>The complete genome of Desulfobacca acetoxidans DSM 11109.</title>
        <authorList>
            <consortium name="US DOE Joint Genome Institute (JGI-PGF)"/>
            <person name="Lucas S."/>
            <person name="Copeland A."/>
            <person name="Lapidus A."/>
            <person name="Bruce D."/>
            <person name="Goodwin L."/>
            <person name="Pitluck S."/>
            <person name="Peters L."/>
            <person name="Kyrpides N."/>
            <person name="Mavromatis K."/>
            <person name="Ivanova N."/>
            <person name="Ovchinnikova G."/>
            <person name="Teshima H."/>
            <person name="Detter J.C."/>
            <person name="Han C."/>
            <person name="Land M."/>
            <person name="Hauser L."/>
            <person name="Markowitz V."/>
            <person name="Cheng J.-F."/>
            <person name="Hugenholtz P."/>
            <person name="Woyke T."/>
            <person name="Wu D."/>
            <person name="Spring S."/>
            <person name="Schueler E."/>
            <person name="Brambilla E."/>
            <person name="Klenk H.-P."/>
            <person name="Eisen J.A."/>
        </authorList>
    </citation>
    <scope>NUCLEOTIDE SEQUENCE [LARGE SCALE GENOMIC DNA]</scope>
    <source>
        <strain evidence="3">ATCC 700848 / DSM 11109 / ASRB2</strain>
    </source>
</reference>
<dbReference type="CDD" id="cd00077">
    <property type="entry name" value="HDc"/>
    <property type="match status" value="1"/>
</dbReference>
<proteinExistence type="predicted"/>
<dbReference type="SMART" id="SM00471">
    <property type="entry name" value="HDc"/>
    <property type="match status" value="1"/>
</dbReference>
<dbReference type="PANTHER" id="PTHR43155">
    <property type="entry name" value="CYCLIC DI-GMP PHOSPHODIESTERASE PA4108-RELATED"/>
    <property type="match status" value="1"/>
</dbReference>
<keyword evidence="3" id="KW-1185">Reference proteome</keyword>
<dbReference type="Pfam" id="PF01590">
    <property type="entry name" value="GAF"/>
    <property type="match status" value="1"/>
</dbReference>
<dbReference type="InterPro" id="IPR003607">
    <property type="entry name" value="HD/PDEase_dom"/>
</dbReference>
<feature type="domain" description="HD-GYP" evidence="1">
    <location>
        <begin position="194"/>
        <end position="504"/>
    </location>
</feature>
<reference evidence="2 3" key="1">
    <citation type="journal article" date="2011" name="Stand. Genomic Sci.">
        <title>Complete genome sequence of the acetate-degrading sulfate reducer Desulfobacca acetoxidans type strain (ASRB2).</title>
        <authorList>
            <person name="Goker M."/>
            <person name="Teshima H."/>
            <person name="Lapidus A."/>
            <person name="Nolan M."/>
            <person name="Lucas S."/>
            <person name="Hammon N."/>
            <person name="Deshpande S."/>
            <person name="Cheng J.F."/>
            <person name="Tapia R."/>
            <person name="Han C."/>
            <person name="Goodwin L."/>
            <person name="Pitluck S."/>
            <person name="Huntemann M."/>
            <person name="Liolios K."/>
            <person name="Ivanova N."/>
            <person name="Pagani I."/>
            <person name="Mavromatis K."/>
            <person name="Ovchinikova G."/>
            <person name="Pati A."/>
            <person name="Chen A."/>
            <person name="Palaniappan K."/>
            <person name="Land M."/>
            <person name="Hauser L."/>
            <person name="Brambilla E.M."/>
            <person name="Rohde M."/>
            <person name="Spring S."/>
            <person name="Detter J.C."/>
            <person name="Woyke T."/>
            <person name="Bristow J."/>
            <person name="Eisen J.A."/>
            <person name="Markowitz V."/>
            <person name="Hugenholtz P."/>
            <person name="Kyrpides N.C."/>
            <person name="Klenk H.P."/>
        </authorList>
    </citation>
    <scope>NUCLEOTIDE SEQUENCE [LARGE SCALE GENOMIC DNA]</scope>
    <source>
        <strain evidence="3">ATCC 700848 / DSM 11109 / ASRB2</strain>
    </source>
</reference>
<dbReference type="HOGENOM" id="CLU_000445_92_13_7"/>
<dbReference type="SUPFAM" id="SSF55781">
    <property type="entry name" value="GAF domain-like"/>
    <property type="match status" value="1"/>
</dbReference>
<dbReference type="AlphaFoldDB" id="F2NET8"/>
<evidence type="ECO:0000259" key="1">
    <source>
        <dbReference type="PROSITE" id="PS51832"/>
    </source>
</evidence>
<dbReference type="eggNOG" id="COG3437">
    <property type="taxonomic scope" value="Bacteria"/>
</dbReference>
<dbReference type="Pfam" id="PF01966">
    <property type="entry name" value="HD"/>
    <property type="match status" value="1"/>
</dbReference>
<protein>
    <submittedName>
        <fullName evidence="2">Metal dependent phosphohydrolase with GAF sensor</fullName>
    </submittedName>
</protein>
<name>F2NET8_DESAR</name>
<dbReference type="eggNOG" id="COG2206">
    <property type="taxonomic scope" value="Bacteria"/>
</dbReference>
<keyword evidence="2" id="KW-0378">Hydrolase</keyword>
<evidence type="ECO:0000313" key="3">
    <source>
        <dbReference type="Proteomes" id="UP000000483"/>
    </source>
</evidence>
<dbReference type="STRING" id="880072.Desac_0388"/>
<dbReference type="InterPro" id="IPR006674">
    <property type="entry name" value="HD_domain"/>
</dbReference>
<evidence type="ECO:0000313" key="2">
    <source>
        <dbReference type="EMBL" id="AEB08278.1"/>
    </source>
</evidence>
<dbReference type="Proteomes" id="UP000000483">
    <property type="component" value="Chromosome"/>
</dbReference>
<dbReference type="InterPro" id="IPR003018">
    <property type="entry name" value="GAF"/>
</dbReference>
<gene>
    <name evidence="2" type="ordered locus">Desac_0388</name>
</gene>
<dbReference type="InterPro" id="IPR029016">
    <property type="entry name" value="GAF-like_dom_sf"/>
</dbReference>
<dbReference type="EMBL" id="CP002629">
    <property type="protein sequence ID" value="AEB08278.1"/>
    <property type="molecule type" value="Genomic_DNA"/>
</dbReference>
<dbReference type="Gene3D" id="1.10.3210.10">
    <property type="entry name" value="Hypothetical protein af1432"/>
    <property type="match status" value="2"/>
</dbReference>
<dbReference type="GO" id="GO:0016787">
    <property type="term" value="F:hydrolase activity"/>
    <property type="evidence" value="ECO:0007669"/>
    <property type="project" value="UniProtKB-KW"/>
</dbReference>